<feature type="domain" description="HTH araC/xylS-type" evidence="4">
    <location>
        <begin position="171"/>
        <end position="275"/>
    </location>
</feature>
<reference evidence="5" key="1">
    <citation type="submission" date="2021-02" db="EMBL/GenBank/DDBJ databases">
        <title>Genome sequence of Rhodospirillales sp. strain TMPK1 isolated from soil.</title>
        <authorList>
            <person name="Nakai R."/>
            <person name="Kusada H."/>
            <person name="Tamaki H."/>
        </authorList>
    </citation>
    <scope>NUCLEOTIDE SEQUENCE</scope>
    <source>
        <strain evidence="5">TMPK1</strain>
    </source>
</reference>
<keyword evidence="3" id="KW-0804">Transcription</keyword>
<dbReference type="AlphaFoldDB" id="A0A8S8XFP8"/>
<keyword evidence="1" id="KW-0805">Transcription regulation</keyword>
<comment type="caution">
    <text evidence="5">The sequence shown here is derived from an EMBL/GenBank/DDBJ whole genome shotgun (WGS) entry which is preliminary data.</text>
</comment>
<sequence length="288" mass="32111">MVEPRIVRHESDDHRWEMAFLPPPPLLRRYVHRICGYDERSAVSLSRRELPSTNIALLLELGPPVWIEDRAQPDGAFYRHTGGFIAGLDDRPTVTQSAGSQRGVQVDLTPLGAHRLLQVKMATLTCRTVTFDDVAGADGRALIERLANARDWPARFTLLLDWMTPRLLAERPVQREVEHAWAKLVATGGQVAIEDLASDLGWSRKHLSARFHETIGMAPKPVARLLRFERALDLFRCGGVPAAEVALACGYHDQAHLLRDFRGFAGATPRELLKLALPDEGGIENATR</sequence>
<keyword evidence="6" id="KW-1185">Reference proteome</keyword>
<accession>A0A8S8XFP8</accession>
<organism evidence="5 6">
    <name type="scientific">Roseiterribacter gracilis</name>
    <dbReference type="NCBI Taxonomy" id="2812848"/>
    <lineage>
        <taxon>Bacteria</taxon>
        <taxon>Pseudomonadati</taxon>
        <taxon>Pseudomonadota</taxon>
        <taxon>Alphaproteobacteria</taxon>
        <taxon>Rhodospirillales</taxon>
        <taxon>Roseiterribacteraceae</taxon>
        <taxon>Roseiterribacter</taxon>
    </lineage>
</organism>
<dbReference type="GO" id="GO:0043565">
    <property type="term" value="F:sequence-specific DNA binding"/>
    <property type="evidence" value="ECO:0007669"/>
    <property type="project" value="InterPro"/>
</dbReference>
<dbReference type="PANTHER" id="PTHR46796:SF15">
    <property type="entry name" value="BLL1074 PROTEIN"/>
    <property type="match status" value="1"/>
</dbReference>
<dbReference type="EMBL" id="BOPV01000001">
    <property type="protein sequence ID" value="GIL39900.1"/>
    <property type="molecule type" value="Genomic_DNA"/>
</dbReference>
<evidence type="ECO:0000256" key="3">
    <source>
        <dbReference type="ARBA" id="ARBA00023163"/>
    </source>
</evidence>
<evidence type="ECO:0000256" key="1">
    <source>
        <dbReference type="ARBA" id="ARBA00023015"/>
    </source>
</evidence>
<keyword evidence="2" id="KW-0238">DNA-binding</keyword>
<dbReference type="InterPro" id="IPR018060">
    <property type="entry name" value="HTH_AraC"/>
</dbReference>
<dbReference type="GO" id="GO:0003700">
    <property type="term" value="F:DNA-binding transcription factor activity"/>
    <property type="evidence" value="ECO:0007669"/>
    <property type="project" value="InterPro"/>
</dbReference>
<proteinExistence type="predicted"/>
<dbReference type="InterPro" id="IPR046532">
    <property type="entry name" value="DUF6597"/>
</dbReference>
<dbReference type="SMART" id="SM00342">
    <property type="entry name" value="HTH_ARAC"/>
    <property type="match status" value="1"/>
</dbReference>
<protein>
    <submittedName>
        <fullName evidence="5">AraC family transcriptional regulator</fullName>
    </submittedName>
</protein>
<dbReference type="Pfam" id="PF12833">
    <property type="entry name" value="HTH_18"/>
    <property type="match status" value="1"/>
</dbReference>
<gene>
    <name evidence="5" type="ORF">TMPK1_21370</name>
</gene>
<dbReference type="SUPFAM" id="SSF46689">
    <property type="entry name" value="Homeodomain-like"/>
    <property type="match status" value="1"/>
</dbReference>
<name>A0A8S8XFP8_9PROT</name>
<evidence type="ECO:0000256" key="2">
    <source>
        <dbReference type="ARBA" id="ARBA00023125"/>
    </source>
</evidence>
<evidence type="ECO:0000259" key="4">
    <source>
        <dbReference type="PROSITE" id="PS01124"/>
    </source>
</evidence>
<dbReference type="Pfam" id="PF20240">
    <property type="entry name" value="DUF6597"/>
    <property type="match status" value="1"/>
</dbReference>
<evidence type="ECO:0000313" key="6">
    <source>
        <dbReference type="Proteomes" id="UP000681075"/>
    </source>
</evidence>
<dbReference type="InterPro" id="IPR009057">
    <property type="entry name" value="Homeodomain-like_sf"/>
</dbReference>
<dbReference type="PANTHER" id="PTHR46796">
    <property type="entry name" value="HTH-TYPE TRANSCRIPTIONAL ACTIVATOR RHAS-RELATED"/>
    <property type="match status" value="1"/>
</dbReference>
<dbReference type="InterPro" id="IPR050204">
    <property type="entry name" value="AraC_XylS_family_regulators"/>
</dbReference>
<dbReference type="PROSITE" id="PS01124">
    <property type="entry name" value="HTH_ARAC_FAMILY_2"/>
    <property type="match status" value="1"/>
</dbReference>
<dbReference type="Proteomes" id="UP000681075">
    <property type="component" value="Unassembled WGS sequence"/>
</dbReference>
<evidence type="ECO:0000313" key="5">
    <source>
        <dbReference type="EMBL" id="GIL39900.1"/>
    </source>
</evidence>
<dbReference type="RefSeq" id="WP_420243019.1">
    <property type="nucleotide sequence ID" value="NZ_BOPV01000001.1"/>
</dbReference>
<dbReference type="Gene3D" id="1.10.10.60">
    <property type="entry name" value="Homeodomain-like"/>
    <property type="match status" value="1"/>
</dbReference>